<dbReference type="InterPro" id="IPR036388">
    <property type="entry name" value="WH-like_DNA-bd_sf"/>
</dbReference>
<evidence type="ECO:0000256" key="1">
    <source>
        <dbReference type="SAM" id="MobiDB-lite"/>
    </source>
</evidence>
<dbReference type="RefSeq" id="WP_133753449.1">
    <property type="nucleotide sequence ID" value="NZ_CP171129.1"/>
</dbReference>
<dbReference type="AlphaFoldDB" id="A0A4R7J8P8"/>
<protein>
    <submittedName>
        <fullName evidence="3">Putative ArsR family transcriptional regulator</fullName>
    </submittedName>
</protein>
<dbReference type="SUPFAM" id="SSF46785">
    <property type="entry name" value="Winged helix' DNA-binding domain"/>
    <property type="match status" value="1"/>
</dbReference>
<dbReference type="PANTHER" id="PTHR30363">
    <property type="entry name" value="HTH-TYPE TRANSCRIPTIONAL REGULATOR SRLR-RELATED"/>
    <property type="match status" value="1"/>
</dbReference>
<evidence type="ECO:0000313" key="3">
    <source>
        <dbReference type="EMBL" id="TDT32863.1"/>
    </source>
</evidence>
<dbReference type="PANTHER" id="PTHR30363:SF28">
    <property type="entry name" value="TRANSCRIPTIONAL REGULATORY PROTEIN-RELATED"/>
    <property type="match status" value="1"/>
</dbReference>
<dbReference type="EMBL" id="SOAW01000001">
    <property type="protein sequence ID" value="TDT32863.1"/>
    <property type="molecule type" value="Genomic_DNA"/>
</dbReference>
<comment type="caution">
    <text evidence="3">The sequence shown here is derived from an EMBL/GenBank/DDBJ whole genome shotgun (WGS) entry which is preliminary data.</text>
</comment>
<keyword evidence="4" id="KW-1185">Reference proteome</keyword>
<evidence type="ECO:0000313" key="4">
    <source>
        <dbReference type="Proteomes" id="UP000295371"/>
    </source>
</evidence>
<evidence type="ECO:0000259" key="2">
    <source>
        <dbReference type="Pfam" id="PF08279"/>
    </source>
</evidence>
<dbReference type="InterPro" id="IPR013196">
    <property type="entry name" value="HTH_11"/>
</dbReference>
<dbReference type="InterPro" id="IPR036390">
    <property type="entry name" value="WH_DNA-bd_sf"/>
</dbReference>
<dbReference type="InterPro" id="IPR011991">
    <property type="entry name" value="ArsR-like_HTH"/>
</dbReference>
<name>A0A4R7J8P8_9ACTN</name>
<sequence>MPTLQHLDPAAQPVAGTDGETDASTRHRVARSILEHGPSTAGELAERLNVTPAAIRRHLSALIASGELSSAERRVRGQRGRGRPAKVFSLTDTGRSGFSQAYDELAVGALRALEATGGPAAVKAFARERIREVEQRFAEQLDRRTDRSPGEILAEVLTDHGYVASVEPAHGGEQLCQHHCPIASVAEKFPELCEAETQAFADLLGVHVQRLATIADGDGVCTTNIPDLPRTIPTRKAAR</sequence>
<gene>
    <name evidence="3" type="ORF">CLV29_0453</name>
</gene>
<proteinExistence type="predicted"/>
<dbReference type="OrthoDB" id="3375207at2"/>
<feature type="region of interest" description="Disordered" evidence="1">
    <location>
        <begin position="1"/>
        <end position="26"/>
    </location>
</feature>
<dbReference type="InterPro" id="IPR050313">
    <property type="entry name" value="Carb_Metab_HTH_regulators"/>
</dbReference>
<accession>A0A4R7J8P8</accession>
<dbReference type="Proteomes" id="UP000295371">
    <property type="component" value="Unassembled WGS sequence"/>
</dbReference>
<organism evidence="3 4">
    <name type="scientific">Naumannella halotolerans</name>
    <dbReference type="NCBI Taxonomy" id="993414"/>
    <lineage>
        <taxon>Bacteria</taxon>
        <taxon>Bacillati</taxon>
        <taxon>Actinomycetota</taxon>
        <taxon>Actinomycetes</taxon>
        <taxon>Propionibacteriales</taxon>
        <taxon>Propionibacteriaceae</taxon>
        <taxon>Naumannella</taxon>
    </lineage>
</organism>
<dbReference type="CDD" id="cd00090">
    <property type="entry name" value="HTH_ARSR"/>
    <property type="match status" value="1"/>
</dbReference>
<dbReference type="Gene3D" id="1.10.10.10">
    <property type="entry name" value="Winged helix-like DNA-binding domain superfamily/Winged helix DNA-binding domain"/>
    <property type="match status" value="1"/>
</dbReference>
<dbReference type="Pfam" id="PF08279">
    <property type="entry name" value="HTH_11"/>
    <property type="match status" value="1"/>
</dbReference>
<feature type="domain" description="Helix-turn-helix type 11" evidence="2">
    <location>
        <begin position="35"/>
        <end position="82"/>
    </location>
</feature>
<reference evidence="3 4" key="1">
    <citation type="submission" date="2019-03" db="EMBL/GenBank/DDBJ databases">
        <title>Genomic Encyclopedia of Archaeal and Bacterial Type Strains, Phase II (KMG-II): from individual species to whole genera.</title>
        <authorList>
            <person name="Goeker M."/>
        </authorList>
    </citation>
    <scope>NUCLEOTIDE SEQUENCE [LARGE SCALE GENOMIC DNA]</scope>
    <source>
        <strain evidence="3 4">DSM 24323</strain>
    </source>
</reference>